<dbReference type="NCBIfam" id="TIGR00277">
    <property type="entry name" value="HDIG"/>
    <property type="match status" value="1"/>
</dbReference>
<dbReference type="CDD" id="cd00077">
    <property type="entry name" value="HDc"/>
    <property type="match status" value="1"/>
</dbReference>
<accession>A0ABS3N760</accession>
<reference evidence="2 3" key="1">
    <citation type="submission" date="2021-03" db="EMBL/GenBank/DDBJ databases">
        <title>Whole genome sequence of Metabacillus bambusae BG109.</title>
        <authorList>
            <person name="Jeong J.W."/>
        </authorList>
    </citation>
    <scope>NUCLEOTIDE SEQUENCE [LARGE SCALE GENOMIC DNA]</scope>
    <source>
        <strain evidence="2 3">BG109</strain>
    </source>
</reference>
<dbReference type="Proteomes" id="UP000663981">
    <property type="component" value="Unassembled WGS sequence"/>
</dbReference>
<dbReference type="SUPFAM" id="SSF109604">
    <property type="entry name" value="HD-domain/PDEase-like"/>
    <property type="match status" value="1"/>
</dbReference>
<comment type="caution">
    <text evidence="2">The sequence shown here is derived from an EMBL/GenBank/DDBJ whole genome shotgun (WGS) entry which is preliminary data.</text>
</comment>
<dbReference type="PROSITE" id="PS51832">
    <property type="entry name" value="HD_GYP"/>
    <property type="match status" value="1"/>
</dbReference>
<dbReference type="EMBL" id="JAGDEL010000018">
    <property type="protein sequence ID" value="MBO1514003.1"/>
    <property type="molecule type" value="Genomic_DNA"/>
</dbReference>
<gene>
    <name evidence="2" type="ORF">I7822_20490</name>
</gene>
<evidence type="ECO:0000259" key="1">
    <source>
        <dbReference type="PROSITE" id="PS51832"/>
    </source>
</evidence>
<evidence type="ECO:0000313" key="2">
    <source>
        <dbReference type="EMBL" id="MBO1514003.1"/>
    </source>
</evidence>
<dbReference type="InterPro" id="IPR003607">
    <property type="entry name" value="HD/PDEase_dom"/>
</dbReference>
<dbReference type="InterPro" id="IPR037522">
    <property type="entry name" value="HD_GYP_dom"/>
</dbReference>
<dbReference type="PANTHER" id="PTHR43155">
    <property type="entry name" value="CYCLIC DI-GMP PHOSPHODIESTERASE PA4108-RELATED"/>
    <property type="match status" value="1"/>
</dbReference>
<organism evidence="2 3">
    <name type="scientific">Metabacillus bambusae</name>
    <dbReference type="NCBI Taxonomy" id="2795218"/>
    <lineage>
        <taxon>Bacteria</taxon>
        <taxon>Bacillati</taxon>
        <taxon>Bacillota</taxon>
        <taxon>Bacilli</taxon>
        <taxon>Bacillales</taxon>
        <taxon>Bacillaceae</taxon>
        <taxon>Metabacillus</taxon>
    </lineage>
</organism>
<dbReference type="RefSeq" id="WP_207980931.1">
    <property type="nucleotide sequence ID" value="NZ_JAGDEL010000018.1"/>
</dbReference>
<keyword evidence="3" id="KW-1185">Reference proteome</keyword>
<evidence type="ECO:0000313" key="3">
    <source>
        <dbReference type="Proteomes" id="UP000663981"/>
    </source>
</evidence>
<name>A0ABS3N760_9BACI</name>
<dbReference type="Gene3D" id="1.10.3210.10">
    <property type="entry name" value="Hypothetical protein af1432"/>
    <property type="match status" value="1"/>
</dbReference>
<dbReference type="InterPro" id="IPR006674">
    <property type="entry name" value="HD_domain"/>
</dbReference>
<proteinExistence type="predicted"/>
<sequence>MQFIDISQYDHEKMQLARPIYDRMRRVLLAAGRTIHPKILDRLIEMGISTLIVEDAESEGITVEEMLDMPTWMDIIAVVQKAYELAEKKQELNLVELQKAVATMIKEVNIRKVIYLIPSSYVTDQLKDYAHSVNVALLSIQMAKKLSYNQLQLRDLALGALLHDIGKVFTKEESEHPKKGFEWIRTKREISLLSAHIAYQHHELLNGKGYPRGLSGDEILEYPQICAVANVYERLISSRETLPHEAMEIIMTKHEVEYKGKIIEAFINSVPSYLPGTKVLLSNDKRAIIVGIKASLHRPVIRYLDNDEEIDLAANPSLIIKEILVK</sequence>
<dbReference type="PANTHER" id="PTHR43155:SF2">
    <property type="entry name" value="CYCLIC DI-GMP PHOSPHODIESTERASE PA4108"/>
    <property type="match status" value="1"/>
</dbReference>
<dbReference type="SMART" id="SM00471">
    <property type="entry name" value="HDc"/>
    <property type="match status" value="1"/>
</dbReference>
<feature type="domain" description="HD-GYP" evidence="1">
    <location>
        <begin position="68"/>
        <end position="282"/>
    </location>
</feature>
<protein>
    <submittedName>
        <fullName evidence="2">HD domain-containing protein</fullName>
    </submittedName>
</protein>
<dbReference type="InterPro" id="IPR006675">
    <property type="entry name" value="HDIG_dom"/>
</dbReference>
<dbReference type="Pfam" id="PF01966">
    <property type="entry name" value="HD"/>
    <property type="match status" value="1"/>
</dbReference>